<accession>A0A1J5SE70</accession>
<evidence type="ECO:0000256" key="1">
    <source>
        <dbReference type="SAM" id="Phobius"/>
    </source>
</evidence>
<proteinExistence type="predicted"/>
<protein>
    <submittedName>
        <fullName evidence="2">Uncharacterized protein</fullName>
    </submittedName>
</protein>
<organism evidence="2">
    <name type="scientific">mine drainage metagenome</name>
    <dbReference type="NCBI Taxonomy" id="410659"/>
    <lineage>
        <taxon>unclassified sequences</taxon>
        <taxon>metagenomes</taxon>
        <taxon>ecological metagenomes</taxon>
    </lineage>
</organism>
<reference evidence="2" key="1">
    <citation type="submission" date="2016-10" db="EMBL/GenBank/DDBJ databases">
        <title>Sequence of Gallionella enrichment culture.</title>
        <authorList>
            <person name="Poehlein A."/>
            <person name="Muehling M."/>
            <person name="Daniel R."/>
        </authorList>
    </citation>
    <scope>NUCLEOTIDE SEQUENCE</scope>
</reference>
<name>A0A1J5SE70_9ZZZZ</name>
<gene>
    <name evidence="2" type="ORF">GALL_109850</name>
</gene>
<comment type="caution">
    <text evidence="2">The sequence shown here is derived from an EMBL/GenBank/DDBJ whole genome shotgun (WGS) entry which is preliminary data.</text>
</comment>
<sequence length="40" mass="4492">MAAFLARIFLTARRWEQVNYAAFGMAVAVYGAWIAALRSQ</sequence>
<evidence type="ECO:0000313" key="2">
    <source>
        <dbReference type="EMBL" id="OIR06737.1"/>
    </source>
</evidence>
<keyword evidence="1" id="KW-0812">Transmembrane</keyword>
<dbReference type="AlphaFoldDB" id="A0A1J5SE70"/>
<feature type="transmembrane region" description="Helical" evidence="1">
    <location>
        <begin position="20"/>
        <end position="37"/>
    </location>
</feature>
<dbReference type="EMBL" id="MLJW01000041">
    <property type="protein sequence ID" value="OIR06737.1"/>
    <property type="molecule type" value="Genomic_DNA"/>
</dbReference>
<keyword evidence="1" id="KW-1133">Transmembrane helix</keyword>
<keyword evidence="1" id="KW-0472">Membrane</keyword>